<gene>
    <name evidence="4" type="ORF">CITCOLO1_LOCUS2780</name>
</gene>
<evidence type="ECO:0000256" key="1">
    <source>
        <dbReference type="ARBA" id="ARBA00022737"/>
    </source>
</evidence>
<accession>A0ABP0XSJ0</accession>
<dbReference type="EMBL" id="OZ021744">
    <property type="protein sequence ID" value="CAK9311130.1"/>
    <property type="molecule type" value="Genomic_DNA"/>
</dbReference>
<dbReference type="PANTHER" id="PTHR46288">
    <property type="entry name" value="PHORBOL-ESTER/DAG-TYPE DOMAIN-CONTAINING PROTEIN"/>
    <property type="match status" value="1"/>
</dbReference>
<dbReference type="InterPro" id="IPR046349">
    <property type="entry name" value="C1-like_sf"/>
</dbReference>
<evidence type="ECO:0000259" key="3">
    <source>
        <dbReference type="Pfam" id="PF03107"/>
    </source>
</evidence>
<evidence type="ECO:0000313" key="5">
    <source>
        <dbReference type="Proteomes" id="UP001642487"/>
    </source>
</evidence>
<keyword evidence="2" id="KW-0175">Coiled coil</keyword>
<keyword evidence="5" id="KW-1185">Reference proteome</keyword>
<dbReference type="Pfam" id="PF03107">
    <property type="entry name" value="C1_2"/>
    <property type="match status" value="2"/>
</dbReference>
<protein>
    <recommendedName>
        <fullName evidence="3">DC1 domain-containing protein</fullName>
    </recommendedName>
</protein>
<name>A0ABP0XSJ0_9ROSI</name>
<dbReference type="SUPFAM" id="SSF57889">
    <property type="entry name" value="Cysteine-rich domain"/>
    <property type="match status" value="1"/>
</dbReference>
<dbReference type="InterPro" id="IPR013083">
    <property type="entry name" value="Znf_RING/FYVE/PHD"/>
</dbReference>
<reference evidence="4 5" key="1">
    <citation type="submission" date="2024-03" db="EMBL/GenBank/DDBJ databases">
        <authorList>
            <person name="Gkanogiannis A."/>
            <person name="Becerra Lopez-Lavalle L."/>
        </authorList>
    </citation>
    <scope>NUCLEOTIDE SEQUENCE [LARGE SCALE GENOMIC DNA]</scope>
</reference>
<feature type="domain" description="DC1" evidence="3">
    <location>
        <begin position="62"/>
        <end position="107"/>
    </location>
</feature>
<dbReference type="Proteomes" id="UP001642487">
    <property type="component" value="Chromosome 10"/>
</dbReference>
<sequence length="448" mass="49863">MISLQDFSDPSITGILFRSTGFFHCAACSTATTGGPSFHCLACPFSLSAACAALPLITVDNHPHPLLLLNRNSNHEHLICAVCDEGISFPSFVRCVHCDAFLHVQCALPPVIKAHNHHLHPIMLSIVAGYPNLCGVCGEEREGEPWFYCCEICPFLAHVGCVTYDLQIPSEKEAEEGSITTQLCTLALDNDEHNLDEEGSHESILKPGITLQQILDSFSESDDAEYESFVAAMVKGSGGDDNNEETGNGANSGDKHLNHFWYPEKPLSNLIDKLELEDANPFEGFDRDSPTILVGGQYLVLEKLAGAFTRVFRKHVDISENSNMGIKVKTIVWNLFSKVIDDMSRTEFENMTGEHLVSWMIGIRTIELAGFELEFVFEGWKKIAMAFFGVKAKEVAEELVVEWEEKIKEQRMKLENLCEEQEKLLSLREKCHMEALAMEGKFVADGLI</sequence>
<dbReference type="InterPro" id="IPR004146">
    <property type="entry name" value="DC1"/>
</dbReference>
<dbReference type="Gene3D" id="3.30.40.10">
    <property type="entry name" value="Zinc/RING finger domain, C3HC4 (zinc finger)"/>
    <property type="match status" value="1"/>
</dbReference>
<organism evidence="4 5">
    <name type="scientific">Citrullus colocynthis</name>
    <name type="common">colocynth</name>
    <dbReference type="NCBI Taxonomy" id="252529"/>
    <lineage>
        <taxon>Eukaryota</taxon>
        <taxon>Viridiplantae</taxon>
        <taxon>Streptophyta</taxon>
        <taxon>Embryophyta</taxon>
        <taxon>Tracheophyta</taxon>
        <taxon>Spermatophyta</taxon>
        <taxon>Magnoliopsida</taxon>
        <taxon>eudicotyledons</taxon>
        <taxon>Gunneridae</taxon>
        <taxon>Pentapetalae</taxon>
        <taxon>rosids</taxon>
        <taxon>fabids</taxon>
        <taxon>Cucurbitales</taxon>
        <taxon>Cucurbitaceae</taxon>
        <taxon>Benincaseae</taxon>
        <taxon>Citrullus</taxon>
    </lineage>
</organism>
<dbReference type="PANTHER" id="PTHR46288:SF63">
    <property type="entry name" value="DC1 DOMAIN-CONTAINING PROTEIN"/>
    <property type="match status" value="1"/>
</dbReference>
<evidence type="ECO:0000313" key="4">
    <source>
        <dbReference type="EMBL" id="CAK9311130.1"/>
    </source>
</evidence>
<evidence type="ECO:0000256" key="2">
    <source>
        <dbReference type="SAM" id="Coils"/>
    </source>
</evidence>
<proteinExistence type="predicted"/>
<feature type="domain" description="DC1" evidence="3">
    <location>
        <begin position="117"/>
        <end position="162"/>
    </location>
</feature>
<feature type="coiled-coil region" evidence="2">
    <location>
        <begin position="393"/>
        <end position="427"/>
    </location>
</feature>
<keyword evidence="1" id="KW-0677">Repeat</keyword>